<dbReference type="Gene3D" id="3.40.50.300">
    <property type="entry name" value="P-loop containing nucleotide triphosphate hydrolases"/>
    <property type="match status" value="1"/>
</dbReference>
<feature type="non-terminal residue" evidence="5">
    <location>
        <position position="1"/>
    </location>
</feature>
<dbReference type="Pfam" id="PF23282">
    <property type="entry name" value="WHD_ROQ1"/>
    <property type="match status" value="1"/>
</dbReference>
<dbReference type="PANTHER" id="PTHR11017">
    <property type="entry name" value="LEUCINE-RICH REPEAT-CONTAINING PROTEIN"/>
    <property type="match status" value="1"/>
</dbReference>
<dbReference type="GO" id="GO:0043531">
    <property type="term" value="F:ADP binding"/>
    <property type="evidence" value="ECO:0007669"/>
    <property type="project" value="InterPro"/>
</dbReference>
<protein>
    <submittedName>
        <fullName evidence="5">(rape) hypothetical protein</fullName>
    </submittedName>
</protein>
<dbReference type="SUPFAM" id="SSF46785">
    <property type="entry name" value="Winged helix' DNA-binding domain"/>
    <property type="match status" value="1"/>
</dbReference>
<gene>
    <name evidence="5" type="ORF">DARMORV10_C04P55440.1</name>
</gene>
<proteinExistence type="predicted"/>
<evidence type="ECO:0000313" key="5">
    <source>
        <dbReference type="EMBL" id="CAF1862256.1"/>
    </source>
</evidence>
<dbReference type="PANTHER" id="PTHR11017:SF483">
    <property type="entry name" value="TIR DOMAIN-CONTAINING PROTEIN"/>
    <property type="match status" value="1"/>
</dbReference>
<name>A0A816K4C1_BRANA</name>
<dbReference type="GO" id="GO:0006952">
    <property type="term" value="P:defense response"/>
    <property type="evidence" value="ECO:0007669"/>
    <property type="project" value="InterPro"/>
</dbReference>
<dbReference type="PRINTS" id="PR00364">
    <property type="entry name" value="DISEASERSIST"/>
</dbReference>
<feature type="domain" description="NB-ARC" evidence="3">
    <location>
        <begin position="1"/>
        <end position="151"/>
    </location>
</feature>
<feature type="domain" description="Disease resistance protein Roq1-like winged-helix" evidence="4">
    <location>
        <begin position="220"/>
        <end position="287"/>
    </location>
</feature>
<dbReference type="InterPro" id="IPR002182">
    <property type="entry name" value="NB-ARC"/>
</dbReference>
<dbReference type="InterPro" id="IPR036390">
    <property type="entry name" value="WH_DNA-bd_sf"/>
</dbReference>
<evidence type="ECO:0000259" key="3">
    <source>
        <dbReference type="Pfam" id="PF00931"/>
    </source>
</evidence>
<dbReference type="EMBL" id="HG994368">
    <property type="protein sequence ID" value="CAF1862256.1"/>
    <property type="molecule type" value="Genomic_DNA"/>
</dbReference>
<dbReference type="SUPFAM" id="SSF52540">
    <property type="entry name" value="P-loop containing nucleoside triphosphate hydrolases"/>
    <property type="match status" value="1"/>
</dbReference>
<accession>A0A816K4C1</accession>
<evidence type="ECO:0000256" key="1">
    <source>
        <dbReference type="ARBA" id="ARBA00022614"/>
    </source>
</evidence>
<dbReference type="InterPro" id="IPR044974">
    <property type="entry name" value="Disease_R_plants"/>
</dbReference>
<dbReference type="Gene3D" id="1.10.8.430">
    <property type="entry name" value="Helical domain of apoptotic protease-activating factors"/>
    <property type="match status" value="1"/>
</dbReference>
<evidence type="ECO:0000259" key="4">
    <source>
        <dbReference type="Pfam" id="PF23282"/>
    </source>
</evidence>
<keyword evidence="1" id="KW-0433">Leucine-rich repeat</keyword>
<dbReference type="InterPro" id="IPR042197">
    <property type="entry name" value="Apaf_helical"/>
</dbReference>
<reference evidence="5" key="1">
    <citation type="submission" date="2021-01" db="EMBL/GenBank/DDBJ databases">
        <authorList>
            <consortium name="Genoscope - CEA"/>
            <person name="William W."/>
        </authorList>
    </citation>
    <scope>NUCLEOTIDE SEQUENCE</scope>
</reference>
<dbReference type="InterPro" id="IPR027417">
    <property type="entry name" value="P-loop_NTPase"/>
</dbReference>
<dbReference type="Pfam" id="PF00931">
    <property type="entry name" value="NB-ARC"/>
    <property type="match status" value="1"/>
</dbReference>
<sequence>MVGVWGMGGSGKTTIAKYVFKGLSSQFPCRCFLENVKDDFQKHGVSYLRKQIMSEVFPNSPLNARCISYDAMKRRLRGKKVLLVLDDVDDIQQLEELAGNCKCFGPGSRIIITTRDKRVLDGHDVKHIYEVKPLRTTQAVHLLCKHAFKMNRPQEEFRELCLDIVKQLGGHPLALRDIGASLYGREIAFWEDKLCILKNNSLDKSISQKLKVSYDALDDHEKIVFLYSSCCFNGAYMDRAKMILDPFVFKSEPRLVSLMEKSLISMSNNTRLWVHELVQDMAKDIICEGKANKLWERQMMWNVKDVKSLLTENIGTKDIEIESILLNMAGETGFCINPTR</sequence>
<dbReference type="Proteomes" id="UP001295469">
    <property type="component" value="Chromosome C04"/>
</dbReference>
<evidence type="ECO:0000256" key="2">
    <source>
        <dbReference type="ARBA" id="ARBA00022737"/>
    </source>
</evidence>
<organism evidence="5">
    <name type="scientific">Brassica napus</name>
    <name type="common">Rape</name>
    <dbReference type="NCBI Taxonomy" id="3708"/>
    <lineage>
        <taxon>Eukaryota</taxon>
        <taxon>Viridiplantae</taxon>
        <taxon>Streptophyta</taxon>
        <taxon>Embryophyta</taxon>
        <taxon>Tracheophyta</taxon>
        <taxon>Spermatophyta</taxon>
        <taxon>Magnoliopsida</taxon>
        <taxon>eudicotyledons</taxon>
        <taxon>Gunneridae</taxon>
        <taxon>Pentapetalae</taxon>
        <taxon>rosids</taxon>
        <taxon>malvids</taxon>
        <taxon>Brassicales</taxon>
        <taxon>Brassicaceae</taxon>
        <taxon>Brassiceae</taxon>
        <taxon>Brassica</taxon>
    </lineage>
</organism>
<dbReference type="AlphaFoldDB" id="A0A816K4C1"/>
<keyword evidence="2" id="KW-0677">Repeat</keyword>
<dbReference type="InterPro" id="IPR058192">
    <property type="entry name" value="WHD_ROQ1-like"/>
</dbReference>